<dbReference type="Pfam" id="PF19590">
    <property type="entry name" value="TrbL_3"/>
    <property type="match status" value="1"/>
</dbReference>
<feature type="region of interest" description="Disordered" evidence="1">
    <location>
        <begin position="1"/>
        <end position="27"/>
    </location>
</feature>
<feature type="compositionally biased region" description="Pro residues" evidence="1">
    <location>
        <begin position="96"/>
        <end position="114"/>
    </location>
</feature>
<feature type="transmembrane region" description="Helical" evidence="2">
    <location>
        <begin position="374"/>
        <end position="395"/>
    </location>
</feature>
<gene>
    <name evidence="3" type="ORF">M8542_36330</name>
</gene>
<comment type="caution">
    <text evidence="3">The sequence shown here is derived from an EMBL/GenBank/DDBJ whole genome shotgun (WGS) entry which is preliminary data.</text>
</comment>
<feature type="transmembrane region" description="Helical" evidence="2">
    <location>
        <begin position="222"/>
        <end position="243"/>
    </location>
</feature>
<feature type="region of interest" description="Disordered" evidence="1">
    <location>
        <begin position="58"/>
        <end position="114"/>
    </location>
</feature>
<reference evidence="3" key="1">
    <citation type="submission" date="2022-06" db="EMBL/GenBank/DDBJ databases">
        <title>Amycolatopsis iheyaensis sp. nov., a new species of the genus Amycolatopsis isolated from soil in Iheya island, Japan.</title>
        <authorList>
            <person name="Ngamcharungchit C."/>
            <person name="Kanto H."/>
            <person name="Take A."/>
            <person name="Intra B."/>
            <person name="Matsumoto A."/>
            <person name="Panbangred W."/>
            <person name="Inahashi Y."/>
        </authorList>
    </citation>
    <scope>NUCLEOTIDE SEQUENCE</scope>
    <source>
        <strain evidence="3">OK19-0408</strain>
    </source>
</reference>
<feature type="region of interest" description="Disordered" evidence="1">
    <location>
        <begin position="631"/>
        <end position="752"/>
    </location>
</feature>
<dbReference type="AlphaFoldDB" id="A0A9X2NJ66"/>
<feature type="region of interest" description="Disordered" evidence="1">
    <location>
        <begin position="543"/>
        <end position="619"/>
    </location>
</feature>
<dbReference type="Proteomes" id="UP001144096">
    <property type="component" value="Unassembled WGS sequence"/>
</dbReference>
<feature type="region of interest" description="Disordered" evidence="1">
    <location>
        <begin position="461"/>
        <end position="492"/>
    </location>
</feature>
<evidence type="ECO:0000313" key="3">
    <source>
        <dbReference type="EMBL" id="MCR6488313.1"/>
    </source>
</evidence>
<feature type="compositionally biased region" description="Pro residues" evidence="1">
    <location>
        <begin position="710"/>
        <end position="723"/>
    </location>
</feature>
<sequence>MATPASPNRRMVHPPEDTPRRRTARPRRRRSLIVLGLLLAAVLGVLATANAEPAPTVASGSLAPQQVPPLPLPPNPSCAPGSAEPACHLPSLSPTPTIPATPLPPPTDLPTPAPSCFPGSILPGCAPSLEGPCQGPDCIPQPSTLAPGVPPRAPTPDGTDGDAAECGLTDLTGCMVAAASTLFAALVAAGLNPLLDLLGKTLLSTPEPDQLPGLGAVWTGSWHILLTAYGVLVLLAGLIIMSYQTLQARYTIKELAPRIVVGFLAGTLSLFLTTKGVQIANAVSGAVLGEGTDPAAVTRSLVNMVRGSMHGGSLFLGVLGLVVVALLLVLLVVFIVRVIVTILLIAAAPIALMFHALPHTEGIAFLWWKGCGGALAIQVGQSVTLVAAVKIFFAPGGFTIFGPTPSAVMNLLLCIALLVVLIKIPFWFLAPLRSGRPSLLGRVVRGVLAYKTMGMLSGATAALGGRRGRPAPHRRPEGGQRPPADPPSTRTGQFMLPMRIRRTRPDVPRSPRLGELDPTARLTDRYPGPGQLSLFTATGAGERRRVTPNPRAVAPKSLPNALPRNQLGLPITTRRDPDRVGRRSLADDLADHPPATPPPVRQPGLLTTDGRINRNARPPATLPHALIAPETGMLPIHLRPAPTRRSRPTLAEAPPAPPVRQTGPGLITPSGRINRAARAPRRRPRDAYTGNRPLASGQYPLPLGLRRQPKPTPSPDATPPPTATPTRRAGVQLPLPLDLPKRPRRSPVPKKK</sequence>
<keyword evidence="2" id="KW-0812">Transmembrane</keyword>
<keyword evidence="2" id="KW-1133">Transmembrane helix</keyword>
<feature type="compositionally biased region" description="Basic residues" evidence="1">
    <location>
        <begin position="742"/>
        <end position="752"/>
    </location>
</feature>
<keyword evidence="2" id="KW-0472">Membrane</keyword>
<feature type="compositionally biased region" description="Pro residues" evidence="1">
    <location>
        <begin position="66"/>
        <end position="77"/>
    </location>
</feature>
<name>A0A9X2NJ66_9PSEU</name>
<feature type="transmembrane region" description="Helical" evidence="2">
    <location>
        <begin position="407"/>
        <end position="428"/>
    </location>
</feature>
<dbReference type="RefSeq" id="WP_257924875.1">
    <property type="nucleotide sequence ID" value="NZ_JAMXQV010000024.1"/>
</dbReference>
<feature type="transmembrane region" description="Helical" evidence="2">
    <location>
        <begin position="343"/>
        <end position="368"/>
    </location>
</feature>
<dbReference type="EMBL" id="JAMXQV010000024">
    <property type="protein sequence ID" value="MCR6488313.1"/>
    <property type="molecule type" value="Genomic_DNA"/>
</dbReference>
<feature type="region of interest" description="Disordered" evidence="1">
    <location>
        <begin position="504"/>
        <end position="530"/>
    </location>
</feature>
<evidence type="ECO:0000313" key="4">
    <source>
        <dbReference type="Proteomes" id="UP001144096"/>
    </source>
</evidence>
<feature type="transmembrane region" description="Helical" evidence="2">
    <location>
        <begin position="314"/>
        <end position="336"/>
    </location>
</feature>
<feature type="compositionally biased region" description="Basic and acidic residues" evidence="1">
    <location>
        <begin position="504"/>
        <end position="515"/>
    </location>
</feature>
<keyword evidence="4" id="KW-1185">Reference proteome</keyword>
<protein>
    <submittedName>
        <fullName evidence="3">Uncharacterized protein</fullName>
    </submittedName>
</protein>
<accession>A0A9X2NJ66</accession>
<evidence type="ECO:0000256" key="1">
    <source>
        <dbReference type="SAM" id="MobiDB-lite"/>
    </source>
</evidence>
<dbReference type="InterPro" id="IPR045782">
    <property type="entry name" value="TrbL_3"/>
</dbReference>
<organism evidence="3 4">
    <name type="scientific">Amycolatopsis iheyensis</name>
    <dbReference type="NCBI Taxonomy" id="2945988"/>
    <lineage>
        <taxon>Bacteria</taxon>
        <taxon>Bacillati</taxon>
        <taxon>Actinomycetota</taxon>
        <taxon>Actinomycetes</taxon>
        <taxon>Pseudonocardiales</taxon>
        <taxon>Pseudonocardiaceae</taxon>
        <taxon>Amycolatopsis</taxon>
    </lineage>
</organism>
<feature type="transmembrane region" description="Helical" evidence="2">
    <location>
        <begin position="255"/>
        <end position="272"/>
    </location>
</feature>
<evidence type="ECO:0000256" key="2">
    <source>
        <dbReference type="SAM" id="Phobius"/>
    </source>
</evidence>
<feature type="compositionally biased region" description="Basic and acidic residues" evidence="1">
    <location>
        <begin position="573"/>
        <end position="591"/>
    </location>
</feature>
<proteinExistence type="predicted"/>